<comment type="caution">
    <text evidence="3">The sequence shown here is derived from an EMBL/GenBank/DDBJ whole genome shotgun (WGS) entry which is preliminary data.</text>
</comment>
<dbReference type="SMART" id="SM00267">
    <property type="entry name" value="GGDEF"/>
    <property type="match status" value="1"/>
</dbReference>
<dbReference type="Gene3D" id="3.30.70.270">
    <property type="match status" value="1"/>
</dbReference>
<feature type="transmembrane region" description="Helical" evidence="1">
    <location>
        <begin position="96"/>
        <end position="115"/>
    </location>
</feature>
<dbReference type="InterPro" id="IPR050469">
    <property type="entry name" value="Diguanylate_Cyclase"/>
</dbReference>
<dbReference type="PANTHER" id="PTHR45138:SF9">
    <property type="entry name" value="DIGUANYLATE CYCLASE DGCM-RELATED"/>
    <property type="match status" value="1"/>
</dbReference>
<dbReference type="InterPro" id="IPR000160">
    <property type="entry name" value="GGDEF_dom"/>
</dbReference>
<sequence length="506" mass="56081">MNNLEFAADRHSHRPRPFKTGSHILDIPSNRNQRRFALLLAIIITVVSLAALPFGTKILPSFGPFLPIFISWFIFADLLTAFILFNQYRASGVPSLLVMSCTYLFTGLITALHILTFPGVFSEQGMLGANQQTSAWLWVFWHSGYPAGIIFYLIAAARFPQALVSKSKISALAAVGLSSTFLLVFCLFKLATAEHKLLPEMIDLNDYRNAVTWGTGLAVAVINMTALLMMAVRFRGRDVLHLWISIALVALMFDIVLTLFAGARYSLGWYLARINSVIAASVMLCSVVNEVSRLFIKLADQHQQLLDSGNKLRIANEELLRLSSLDGLTEIPNRRRFDEIIGWELVVPEARRTPLSLLILDVDCFKAYNDHYGHLGGDHVLKTVAKTIVEEIRPYFGFAARYGGEEFAVLLSGLDARGTYEVAEKIRSAVENLEIAHAGSKALQWVTVSVGGYAVPPLREIAEDDLIAMADECLYEAKNGGRNRSIVKGWILEDAGEPIVIHQGGR</sequence>
<feature type="transmembrane region" description="Helical" evidence="1">
    <location>
        <begin position="169"/>
        <end position="191"/>
    </location>
</feature>
<feature type="domain" description="GGDEF" evidence="2">
    <location>
        <begin position="353"/>
        <end position="490"/>
    </location>
</feature>
<dbReference type="SUPFAM" id="SSF55073">
    <property type="entry name" value="Nucleotide cyclase"/>
    <property type="match status" value="1"/>
</dbReference>
<dbReference type="PROSITE" id="PS50887">
    <property type="entry name" value="GGDEF"/>
    <property type="match status" value="1"/>
</dbReference>
<feature type="transmembrane region" description="Helical" evidence="1">
    <location>
        <begin position="211"/>
        <end position="232"/>
    </location>
</feature>
<proteinExistence type="predicted"/>
<dbReference type="Proteomes" id="UP001306950">
    <property type="component" value="Unassembled WGS sequence"/>
</dbReference>
<name>A0ABU7VS60_9BACL</name>
<feature type="transmembrane region" description="Helical" evidence="1">
    <location>
        <begin position="239"/>
        <end position="261"/>
    </location>
</feature>
<dbReference type="Pfam" id="PF17158">
    <property type="entry name" value="MASE4"/>
    <property type="match status" value="1"/>
</dbReference>
<keyword evidence="1" id="KW-0812">Transmembrane</keyword>
<evidence type="ECO:0000313" key="3">
    <source>
        <dbReference type="EMBL" id="MEF2966315.1"/>
    </source>
</evidence>
<feature type="transmembrane region" description="Helical" evidence="1">
    <location>
        <begin position="62"/>
        <end position="84"/>
    </location>
</feature>
<protein>
    <submittedName>
        <fullName evidence="3">GGDEF domain-containing protein</fullName>
    </submittedName>
</protein>
<dbReference type="Pfam" id="PF00990">
    <property type="entry name" value="GGDEF"/>
    <property type="match status" value="1"/>
</dbReference>
<keyword evidence="1" id="KW-1133">Transmembrane helix</keyword>
<dbReference type="NCBIfam" id="TIGR00254">
    <property type="entry name" value="GGDEF"/>
    <property type="match status" value="1"/>
</dbReference>
<evidence type="ECO:0000313" key="4">
    <source>
        <dbReference type="Proteomes" id="UP001306950"/>
    </source>
</evidence>
<gene>
    <name evidence="3" type="ORF">V3851_10775</name>
</gene>
<dbReference type="EMBL" id="JAZHPZ010000004">
    <property type="protein sequence ID" value="MEF2966315.1"/>
    <property type="molecule type" value="Genomic_DNA"/>
</dbReference>
<accession>A0ABU7VS60</accession>
<evidence type="ECO:0000259" key="2">
    <source>
        <dbReference type="PROSITE" id="PS50887"/>
    </source>
</evidence>
<dbReference type="InterPro" id="IPR029787">
    <property type="entry name" value="Nucleotide_cyclase"/>
</dbReference>
<feature type="transmembrane region" description="Helical" evidence="1">
    <location>
        <begin position="36"/>
        <end position="56"/>
    </location>
</feature>
<organism evidence="3 4">
    <name type="scientific">Paenibacillus haidiansis</name>
    <dbReference type="NCBI Taxonomy" id="1574488"/>
    <lineage>
        <taxon>Bacteria</taxon>
        <taxon>Bacillati</taxon>
        <taxon>Bacillota</taxon>
        <taxon>Bacilli</taxon>
        <taxon>Bacillales</taxon>
        <taxon>Paenibacillaceae</taxon>
        <taxon>Paenibacillus</taxon>
    </lineage>
</organism>
<dbReference type="InterPro" id="IPR033424">
    <property type="entry name" value="MASE4"/>
</dbReference>
<evidence type="ECO:0000256" key="1">
    <source>
        <dbReference type="SAM" id="Phobius"/>
    </source>
</evidence>
<dbReference type="CDD" id="cd01949">
    <property type="entry name" value="GGDEF"/>
    <property type="match status" value="1"/>
</dbReference>
<reference evidence="3 4" key="1">
    <citation type="submission" date="2024-02" db="EMBL/GenBank/DDBJ databases">
        <title>A nitrogen-fixing paenibacillus bacterium.</title>
        <authorList>
            <person name="Zhang W.L."/>
            <person name="Chen S.F."/>
        </authorList>
    </citation>
    <scope>NUCLEOTIDE SEQUENCE [LARGE SCALE GENOMIC DNA]</scope>
    <source>
        <strain evidence="3 4">M1</strain>
    </source>
</reference>
<dbReference type="InterPro" id="IPR043128">
    <property type="entry name" value="Rev_trsase/Diguanyl_cyclase"/>
</dbReference>
<keyword evidence="1" id="KW-0472">Membrane</keyword>
<feature type="transmembrane region" description="Helical" evidence="1">
    <location>
        <begin position="135"/>
        <end position="157"/>
    </location>
</feature>
<dbReference type="PANTHER" id="PTHR45138">
    <property type="entry name" value="REGULATORY COMPONENTS OF SENSORY TRANSDUCTION SYSTEM"/>
    <property type="match status" value="1"/>
</dbReference>
<keyword evidence="4" id="KW-1185">Reference proteome</keyword>
<dbReference type="RefSeq" id="WP_331846534.1">
    <property type="nucleotide sequence ID" value="NZ_JAZHPZ010000004.1"/>
</dbReference>